<sequence length="67" mass="7366">MPYLINVNCVNSSESGRTIVPGPPKPERLPPAVADTLGCHRSLRFLIIIFSSRPLPRTGLADILYFS</sequence>
<reference evidence="1 2" key="1">
    <citation type="submission" date="2015-08" db="EMBL/GenBank/DDBJ databases">
        <title>Genome sequencing of Penicillium nordicum.</title>
        <authorList>
            <person name="Nguyen H.D."/>
            <person name="Seifert K.A."/>
        </authorList>
    </citation>
    <scope>NUCLEOTIDE SEQUENCE [LARGE SCALE GENOMIC DNA]</scope>
    <source>
        <strain evidence="1 2">DAOMC 185683</strain>
    </source>
</reference>
<dbReference type="AlphaFoldDB" id="A0A0M8PIB1"/>
<dbReference type="Proteomes" id="UP000037696">
    <property type="component" value="Unassembled WGS sequence"/>
</dbReference>
<name>A0A0M8PIB1_9EURO</name>
<protein>
    <submittedName>
        <fullName evidence="1">Uncharacterized protein</fullName>
    </submittedName>
</protein>
<organism evidence="1 2">
    <name type="scientific">Penicillium nordicum</name>
    <dbReference type="NCBI Taxonomy" id="229535"/>
    <lineage>
        <taxon>Eukaryota</taxon>
        <taxon>Fungi</taxon>
        <taxon>Dikarya</taxon>
        <taxon>Ascomycota</taxon>
        <taxon>Pezizomycotina</taxon>
        <taxon>Eurotiomycetes</taxon>
        <taxon>Eurotiomycetidae</taxon>
        <taxon>Eurotiales</taxon>
        <taxon>Aspergillaceae</taxon>
        <taxon>Penicillium</taxon>
    </lineage>
</organism>
<comment type="caution">
    <text evidence="1">The sequence shown here is derived from an EMBL/GenBank/DDBJ whole genome shotgun (WGS) entry which is preliminary data.</text>
</comment>
<keyword evidence="2" id="KW-1185">Reference proteome</keyword>
<dbReference type="EMBL" id="LHQQ01000007">
    <property type="protein sequence ID" value="KOS48240.1"/>
    <property type="molecule type" value="Genomic_DNA"/>
</dbReference>
<accession>A0A0M8PIB1</accession>
<evidence type="ECO:0000313" key="1">
    <source>
        <dbReference type="EMBL" id="KOS48240.1"/>
    </source>
</evidence>
<evidence type="ECO:0000313" key="2">
    <source>
        <dbReference type="Proteomes" id="UP000037696"/>
    </source>
</evidence>
<gene>
    <name evidence="1" type="ORF">ACN38_g770</name>
</gene>
<proteinExistence type="predicted"/>